<dbReference type="InterPro" id="IPR018002">
    <property type="entry name" value="Herpes_UL45"/>
</dbReference>
<comment type="subcellular location">
    <subcellularLocation>
        <location evidence="1">Virion membrane</location>
        <topology evidence="1">Single-pass type II membrane protein</topology>
    </subcellularLocation>
</comment>
<comment type="similarity">
    <text evidence="2">Belongs to the herpesviridae HHV-1 UL45 family.</text>
</comment>
<reference evidence="14" key="1">
    <citation type="journal article" date="2012" name="Virology">
        <title>Sequence and comparative analysis of the genome of HSV-1 strain McKrae.</title>
        <authorList>
            <person name="Watson G."/>
            <person name="Xu W."/>
            <person name="Reed A."/>
            <person name="Babra B."/>
            <person name="Putman T."/>
            <person name="Wick E."/>
            <person name="Wechsler S.L."/>
            <person name="Rohrmann G.F."/>
            <person name="Jin L."/>
        </authorList>
    </citation>
    <scope>NUCLEOTIDE SEQUENCE</scope>
    <source>
        <strain evidence="14">McKrae</strain>
    </source>
</reference>
<evidence type="ECO:0000256" key="11">
    <source>
        <dbReference type="ARBA" id="ARBA00045127"/>
    </source>
</evidence>
<keyword evidence="8 13" id="KW-1133">Transmembrane helix</keyword>
<keyword evidence="9 13" id="KW-0472">Membrane</keyword>
<dbReference type="Pfam" id="PF05473">
    <property type="entry name" value="UL45"/>
    <property type="match status" value="1"/>
</dbReference>
<evidence type="ECO:0000256" key="3">
    <source>
        <dbReference type="ARBA" id="ARBA00021151"/>
    </source>
</evidence>
<keyword evidence="5" id="KW-0946">Virion</keyword>
<dbReference type="PIRSF" id="PIRSF003509">
    <property type="entry name" value="Herpes_UL45"/>
    <property type="match status" value="1"/>
</dbReference>
<comment type="function">
    <text evidence="11">Important virulence factor of HSV neurotropism. Seems to be required for glycoprotein B-induced fusion. Dispensable for growth in vitro.</text>
</comment>
<evidence type="ECO:0000256" key="5">
    <source>
        <dbReference type="ARBA" id="ARBA00022844"/>
    </source>
</evidence>
<keyword evidence="6" id="KW-0261">Viral envelope protein</keyword>
<feature type="transmembrane region" description="Helical" evidence="13">
    <location>
        <begin position="51"/>
        <end position="73"/>
    </location>
</feature>
<evidence type="ECO:0000256" key="6">
    <source>
        <dbReference type="ARBA" id="ARBA00022879"/>
    </source>
</evidence>
<accession>I3TCA5</accession>
<evidence type="ECO:0000256" key="13">
    <source>
        <dbReference type="SAM" id="Phobius"/>
    </source>
</evidence>
<sequence length="197" mass="21024">MVDPERHTAWSKTPPPEPLSYQHTGMPLRASEHAYRPLGPGTPPMRARLPAAAWVGVGTIIGGVVIIAALVLVPSRASWALSPCDSGWHEFNLGCISWDPTPMEHEQAVGGCSAPATLIPRAAAKQLAAVARVQSARSSGYWWVSGDGIRACLRLVDGVGGIDQFCEEPALRICYYPRSPGGFVQFVTSTRNALGLP</sequence>
<evidence type="ECO:0000256" key="4">
    <source>
        <dbReference type="ARBA" id="ARBA00022692"/>
    </source>
</evidence>
<dbReference type="IntAct" id="I3TCA5">
    <property type="interactions" value="15"/>
</dbReference>
<dbReference type="MINT" id="I3TCA5"/>
<proteinExistence type="inferred from homology"/>
<organism evidence="14">
    <name type="scientific">Human herpesvirus 1</name>
    <name type="common">HHV-1</name>
    <name type="synonym">Human herpes simplex virus 1</name>
    <dbReference type="NCBI Taxonomy" id="10298"/>
    <lineage>
        <taxon>Viruses</taxon>
        <taxon>Duplodnaviria</taxon>
        <taxon>Heunggongvirae</taxon>
        <taxon>Peploviricota</taxon>
        <taxon>Herviviricetes</taxon>
        <taxon>Herpesvirales</taxon>
        <taxon>Orthoherpesviridae</taxon>
        <taxon>Alphaherpesvirinae</taxon>
        <taxon>Simplexvirus</taxon>
        <taxon>Simplexvirus humanalpha1</taxon>
    </lineage>
</organism>
<organismHost>
    <name type="scientific">Homo sapiens</name>
    <name type="common">Human</name>
    <dbReference type="NCBI Taxonomy" id="9606"/>
</organismHost>
<gene>
    <name evidence="14" type="primary">UL45</name>
</gene>
<evidence type="ECO:0000256" key="10">
    <source>
        <dbReference type="ARBA" id="ARBA00032631"/>
    </source>
</evidence>
<name>I3TCA5_HHV1</name>
<keyword evidence="7" id="KW-0735">Signal-anchor</keyword>
<evidence type="ECO:0000256" key="9">
    <source>
        <dbReference type="ARBA" id="ARBA00023136"/>
    </source>
</evidence>
<evidence type="ECO:0000256" key="2">
    <source>
        <dbReference type="ARBA" id="ARBA00006707"/>
    </source>
</evidence>
<evidence type="ECO:0000313" key="14">
    <source>
        <dbReference type="EMBL" id="AFK50392.1"/>
    </source>
</evidence>
<dbReference type="EMBL" id="JQ730035">
    <property type="protein sequence ID" value="AFK50392.1"/>
    <property type="molecule type" value="Genomic_DNA"/>
</dbReference>
<feature type="region of interest" description="Disordered" evidence="12">
    <location>
        <begin position="1"/>
        <end position="21"/>
    </location>
</feature>
<evidence type="ECO:0000256" key="1">
    <source>
        <dbReference type="ARBA" id="ARBA00004208"/>
    </source>
</evidence>
<keyword evidence="4 13" id="KW-0812">Transmembrane</keyword>
<protein>
    <recommendedName>
        <fullName evidence="3">Envelope protein UL45</fullName>
    </recommendedName>
    <alternativeName>
        <fullName evidence="10">18 kDa protein</fullName>
    </alternativeName>
</protein>
<evidence type="ECO:0000256" key="12">
    <source>
        <dbReference type="SAM" id="MobiDB-lite"/>
    </source>
</evidence>
<dbReference type="GO" id="GO:0055036">
    <property type="term" value="C:virion membrane"/>
    <property type="evidence" value="ECO:0007669"/>
    <property type="project" value="UniProtKB-SubCell"/>
</dbReference>
<evidence type="ECO:0000256" key="7">
    <source>
        <dbReference type="ARBA" id="ARBA00022968"/>
    </source>
</evidence>
<evidence type="ECO:0000256" key="8">
    <source>
        <dbReference type="ARBA" id="ARBA00022989"/>
    </source>
</evidence>
<dbReference type="GO" id="GO:0019031">
    <property type="term" value="C:viral envelope"/>
    <property type="evidence" value="ECO:0007669"/>
    <property type="project" value="UniProtKB-KW"/>
</dbReference>